<dbReference type="EMBL" id="BGZK01000775">
    <property type="protein sequence ID" value="GBP59980.1"/>
    <property type="molecule type" value="Genomic_DNA"/>
</dbReference>
<evidence type="ECO:0000313" key="2">
    <source>
        <dbReference type="EMBL" id="GBP59980.1"/>
    </source>
</evidence>
<accession>A0A4C1XA92</accession>
<dbReference type="OrthoDB" id="416454at2759"/>
<name>A0A4C1XA92_EUMVA</name>
<protein>
    <submittedName>
        <fullName evidence="2">Uncharacterized protein</fullName>
    </submittedName>
</protein>
<feature type="compositionally biased region" description="Low complexity" evidence="1">
    <location>
        <begin position="52"/>
        <end position="63"/>
    </location>
</feature>
<feature type="compositionally biased region" description="Basic and acidic residues" evidence="1">
    <location>
        <begin position="65"/>
        <end position="80"/>
    </location>
</feature>
<sequence>MHLFRPDILRCINFIKVIATDRQGIVRTATAATGATLRRRALPRRHDGVGPSAVRGGRALSGRRSLRETGAKTSANERKAPGLRAKSAQCGGAAAAAAAWPIYFLIAKKERRHSRKTCPPVKLCNVEIPQADDAKYLGMHLDRRLTWRKIYGQKETTGLQTWRHVLAHWTKSQLSDAIVPNPHWVNMEDMRTSLYAMMDFAKSTTLGLY</sequence>
<evidence type="ECO:0000256" key="1">
    <source>
        <dbReference type="SAM" id="MobiDB-lite"/>
    </source>
</evidence>
<feature type="region of interest" description="Disordered" evidence="1">
    <location>
        <begin position="44"/>
        <end position="83"/>
    </location>
</feature>
<reference evidence="2 3" key="1">
    <citation type="journal article" date="2019" name="Commun. Biol.">
        <title>The bagworm genome reveals a unique fibroin gene that provides high tensile strength.</title>
        <authorList>
            <person name="Kono N."/>
            <person name="Nakamura H."/>
            <person name="Ohtoshi R."/>
            <person name="Tomita M."/>
            <person name="Numata K."/>
            <person name="Arakawa K."/>
        </authorList>
    </citation>
    <scope>NUCLEOTIDE SEQUENCE [LARGE SCALE GENOMIC DNA]</scope>
</reference>
<dbReference type="AlphaFoldDB" id="A0A4C1XA92"/>
<dbReference type="Proteomes" id="UP000299102">
    <property type="component" value="Unassembled WGS sequence"/>
</dbReference>
<gene>
    <name evidence="2" type="ORF">EVAR_84480_1</name>
</gene>
<comment type="caution">
    <text evidence="2">The sequence shown here is derived from an EMBL/GenBank/DDBJ whole genome shotgun (WGS) entry which is preliminary data.</text>
</comment>
<proteinExistence type="predicted"/>
<evidence type="ECO:0000313" key="3">
    <source>
        <dbReference type="Proteomes" id="UP000299102"/>
    </source>
</evidence>
<keyword evidence="3" id="KW-1185">Reference proteome</keyword>
<organism evidence="2 3">
    <name type="scientific">Eumeta variegata</name>
    <name type="common">Bagworm moth</name>
    <name type="synonym">Eumeta japonica</name>
    <dbReference type="NCBI Taxonomy" id="151549"/>
    <lineage>
        <taxon>Eukaryota</taxon>
        <taxon>Metazoa</taxon>
        <taxon>Ecdysozoa</taxon>
        <taxon>Arthropoda</taxon>
        <taxon>Hexapoda</taxon>
        <taxon>Insecta</taxon>
        <taxon>Pterygota</taxon>
        <taxon>Neoptera</taxon>
        <taxon>Endopterygota</taxon>
        <taxon>Lepidoptera</taxon>
        <taxon>Glossata</taxon>
        <taxon>Ditrysia</taxon>
        <taxon>Tineoidea</taxon>
        <taxon>Psychidae</taxon>
        <taxon>Oiketicinae</taxon>
        <taxon>Eumeta</taxon>
    </lineage>
</organism>